<name>A0A6J5KH96_9CAUD</name>
<evidence type="ECO:0000313" key="1">
    <source>
        <dbReference type="EMBL" id="CAB4120773.1"/>
    </source>
</evidence>
<proteinExistence type="predicted"/>
<dbReference type="EMBL" id="LR796135">
    <property type="protein sequence ID" value="CAB4120773.1"/>
    <property type="molecule type" value="Genomic_DNA"/>
</dbReference>
<organism evidence="1">
    <name type="scientific">uncultured Caudovirales phage</name>
    <dbReference type="NCBI Taxonomy" id="2100421"/>
    <lineage>
        <taxon>Viruses</taxon>
        <taxon>Duplodnaviria</taxon>
        <taxon>Heunggongvirae</taxon>
        <taxon>Uroviricota</taxon>
        <taxon>Caudoviricetes</taxon>
        <taxon>Peduoviridae</taxon>
        <taxon>Maltschvirus</taxon>
        <taxon>Maltschvirus maltsch</taxon>
    </lineage>
</organism>
<reference evidence="1" key="1">
    <citation type="submission" date="2020-04" db="EMBL/GenBank/DDBJ databases">
        <authorList>
            <person name="Chiriac C."/>
            <person name="Salcher M."/>
            <person name="Ghai R."/>
            <person name="Kavagutti S V."/>
        </authorList>
    </citation>
    <scope>NUCLEOTIDE SEQUENCE</scope>
</reference>
<gene>
    <name evidence="1" type="ORF">UFOVP5_10</name>
</gene>
<sequence>MTRAEWMAAASLVLSTLTMAYMAGVEVQRLNDHDRRIVSLETGQDRMVAKVEEIRVTSARIDANVSALTEQAREGRR</sequence>
<protein>
    <submittedName>
        <fullName evidence="1">Uncharacterized protein</fullName>
    </submittedName>
</protein>
<accession>A0A6J5KH96</accession>